<evidence type="ECO:0000256" key="3">
    <source>
        <dbReference type="PROSITE-ProRule" id="PRU00339"/>
    </source>
</evidence>
<dbReference type="Pfam" id="PF00515">
    <property type="entry name" value="TPR_1"/>
    <property type="match status" value="1"/>
</dbReference>
<keyword evidence="2 3" id="KW-0802">TPR repeat</keyword>
<gene>
    <name evidence="4" type="ORF">JWYL7_0428</name>
    <name evidence="5" type="ORF">SAMN05661008_00463</name>
</gene>
<dbReference type="InterPro" id="IPR019734">
    <property type="entry name" value="TPR_rpt"/>
</dbReference>
<reference evidence="4 6" key="1">
    <citation type="submission" date="2016-02" db="EMBL/GenBank/DDBJ databases">
        <title>Draft genome sequence for Clostridium paradoxum JW-YL-7.</title>
        <authorList>
            <person name="Utturkar S.M."/>
            <person name="Lancaster A."/>
            <person name="Poole F.L."/>
            <person name="Adams M.W."/>
            <person name="Brown S.D."/>
        </authorList>
    </citation>
    <scope>NUCLEOTIDE SEQUENCE [LARGE SCALE GENOMIC DNA]</scope>
    <source>
        <strain evidence="4 6">JW-YL-7</strain>
    </source>
</reference>
<feature type="repeat" description="TPR" evidence="3">
    <location>
        <begin position="294"/>
        <end position="327"/>
    </location>
</feature>
<dbReference type="PROSITE" id="PS50293">
    <property type="entry name" value="TPR_REGION"/>
    <property type="match status" value="2"/>
</dbReference>
<dbReference type="STRING" id="1121328.JWYL7_0428"/>
<dbReference type="SUPFAM" id="SSF48452">
    <property type="entry name" value="TPR-like"/>
    <property type="match status" value="1"/>
</dbReference>
<dbReference type="EMBL" id="FRBG01000002">
    <property type="protein sequence ID" value="SHK54935.1"/>
    <property type="molecule type" value="Genomic_DNA"/>
</dbReference>
<evidence type="ECO:0000313" key="5">
    <source>
        <dbReference type="EMBL" id="SHK54935.1"/>
    </source>
</evidence>
<evidence type="ECO:0000256" key="2">
    <source>
        <dbReference type="ARBA" id="ARBA00022803"/>
    </source>
</evidence>
<dbReference type="OrthoDB" id="358807at2"/>
<dbReference type="Proteomes" id="UP000323392">
    <property type="component" value="Unassembled WGS sequence"/>
</dbReference>
<sequence>MRFRIDKYLLKNTQNVSFLTIKSNAELNLKGYKIPNEGIDVPILNEELVKNIKEKKEPLTLASIARGMIYIIGIDHSFRYNEEYKKFLYAFDSKIEDYIGHVGVKKAHDKKFIDSLIYFKALITLNKENINALYNYAIICQDIARSYEKTRQTEKMNDYLLEALDKLETIIDIEENFSLAYYQLGYHYHNQKQYVKAKLTWEKAIETGLDDDKTQELKEHLNKIQYKVDYEEGYNLVLNGQAQRGLEKLLPLTQNYSDWWNLLFFIGLAYRQLNDINKAIEYFEKVLAINPNQADTLAEIGLCNAVLGKYDKAIEYYEKSIEILGEQSELLCNLGMVYLQINNIEKASEYIQRAYELDPNDEITISCLKELSKFE</sequence>
<name>A0A150FNZ9_CLOPD</name>
<dbReference type="SMART" id="SM00028">
    <property type="entry name" value="TPR"/>
    <property type="match status" value="5"/>
</dbReference>
<evidence type="ECO:0000256" key="1">
    <source>
        <dbReference type="ARBA" id="ARBA00022737"/>
    </source>
</evidence>
<dbReference type="InterPro" id="IPR011990">
    <property type="entry name" value="TPR-like_helical_dom_sf"/>
</dbReference>
<evidence type="ECO:0000313" key="4">
    <source>
        <dbReference type="EMBL" id="KXZ39353.1"/>
    </source>
</evidence>
<evidence type="ECO:0000313" key="7">
    <source>
        <dbReference type="Proteomes" id="UP000323392"/>
    </source>
</evidence>
<organism evidence="4 6">
    <name type="scientific">Alkalithermobacter thermoalcaliphilus JW-YL-7 = DSM 7308</name>
    <dbReference type="NCBI Taxonomy" id="1121328"/>
    <lineage>
        <taxon>Bacteria</taxon>
        <taxon>Bacillati</taxon>
        <taxon>Bacillota</taxon>
        <taxon>Clostridia</taxon>
        <taxon>Peptostreptococcales</taxon>
        <taxon>Tepidibacteraceae</taxon>
        <taxon>Alkalithermobacter</taxon>
    </lineage>
</organism>
<reference evidence="5 7" key="2">
    <citation type="submission" date="2016-11" db="EMBL/GenBank/DDBJ databases">
        <authorList>
            <person name="Varghese N."/>
            <person name="Submissions S."/>
        </authorList>
    </citation>
    <scope>NUCLEOTIDE SEQUENCE [LARGE SCALE GENOMIC DNA]</scope>
    <source>
        <strain evidence="5 7">DSM 7308</strain>
    </source>
</reference>
<dbReference type="PANTHER" id="PTHR44943:SF8">
    <property type="entry name" value="TPR REPEAT-CONTAINING PROTEIN MJ0263"/>
    <property type="match status" value="1"/>
</dbReference>
<dbReference type="PATRIC" id="fig|1121328.3.peg.428"/>
<dbReference type="RefSeq" id="WP_066068386.1">
    <property type="nucleotide sequence ID" value="NZ_FRBG01000002.1"/>
</dbReference>
<dbReference type="EMBL" id="LSFY01000001">
    <property type="protein sequence ID" value="KXZ39353.1"/>
    <property type="molecule type" value="Genomic_DNA"/>
</dbReference>
<protein>
    <submittedName>
        <fullName evidence="4">Tetratricopeptide TPR_1 repeat-containing protein</fullName>
    </submittedName>
    <submittedName>
        <fullName evidence="5">Tfp pilus assembly protein PilF</fullName>
    </submittedName>
</protein>
<comment type="caution">
    <text evidence="4">The sequence shown here is derived from an EMBL/GenBank/DDBJ whole genome shotgun (WGS) entry which is preliminary data.</text>
</comment>
<dbReference type="InterPro" id="IPR051685">
    <property type="entry name" value="Ycf3/AcsC/BcsC/TPR_MFPF"/>
</dbReference>
<proteinExistence type="predicted"/>
<dbReference type="AlphaFoldDB" id="A0A150FNZ9"/>
<accession>A0A150FNZ9</accession>
<dbReference type="Proteomes" id="UP000092605">
    <property type="component" value="Unassembled WGS sequence"/>
</dbReference>
<dbReference type="PANTHER" id="PTHR44943">
    <property type="entry name" value="CELLULOSE SYNTHASE OPERON PROTEIN C"/>
    <property type="match status" value="1"/>
</dbReference>
<keyword evidence="1" id="KW-0677">Repeat</keyword>
<dbReference type="Pfam" id="PF13424">
    <property type="entry name" value="TPR_12"/>
    <property type="match status" value="1"/>
</dbReference>
<feature type="repeat" description="TPR" evidence="3">
    <location>
        <begin position="328"/>
        <end position="361"/>
    </location>
</feature>
<feature type="repeat" description="TPR" evidence="3">
    <location>
        <begin position="260"/>
        <end position="293"/>
    </location>
</feature>
<evidence type="ECO:0000313" key="6">
    <source>
        <dbReference type="Proteomes" id="UP000092605"/>
    </source>
</evidence>
<keyword evidence="7" id="KW-1185">Reference proteome</keyword>
<dbReference type="Gene3D" id="1.25.40.10">
    <property type="entry name" value="Tetratricopeptide repeat domain"/>
    <property type="match status" value="2"/>
</dbReference>
<dbReference type="PROSITE" id="PS50005">
    <property type="entry name" value="TPR"/>
    <property type="match status" value="3"/>
</dbReference>